<dbReference type="InterPro" id="IPR015349">
    <property type="entry name" value="OCT_dom"/>
</dbReference>
<feature type="binding site" evidence="9">
    <location>
        <position position="196"/>
    </location>
    <ligand>
        <name>Mg(2+)</name>
        <dbReference type="ChEBI" id="CHEBI:18420"/>
    </ligand>
</feature>
<dbReference type="Gene3D" id="3.30.300.350">
    <property type="entry name" value="GTP-binding protein OBG, C-terminal domain"/>
    <property type="match status" value="1"/>
</dbReference>
<dbReference type="NCBIfam" id="NF008954">
    <property type="entry name" value="PRK12296.1"/>
    <property type="match status" value="1"/>
</dbReference>
<keyword evidence="5 9" id="KW-0547">Nucleotide-binding</keyword>
<dbReference type="FunFam" id="2.70.210.12:FF:000001">
    <property type="entry name" value="GTPase Obg"/>
    <property type="match status" value="1"/>
</dbReference>
<evidence type="ECO:0000259" key="11">
    <source>
        <dbReference type="PROSITE" id="PS51881"/>
    </source>
</evidence>
<evidence type="ECO:0000256" key="6">
    <source>
        <dbReference type="ARBA" id="ARBA00022801"/>
    </source>
</evidence>
<evidence type="ECO:0000313" key="13">
    <source>
        <dbReference type="EMBL" id="SHH55159.1"/>
    </source>
</evidence>
<dbReference type="InterPro" id="IPR006169">
    <property type="entry name" value="GTP1_OBG_dom"/>
</dbReference>
<feature type="domain" description="OBG-type G" evidence="10">
    <location>
        <begin position="163"/>
        <end position="333"/>
    </location>
</feature>
<dbReference type="PROSITE" id="PS51881">
    <property type="entry name" value="OCT"/>
    <property type="match status" value="1"/>
</dbReference>
<dbReference type="EMBL" id="FQXN01000006">
    <property type="protein sequence ID" value="SHH55159.1"/>
    <property type="molecule type" value="Genomic_DNA"/>
</dbReference>
<dbReference type="GO" id="GO:0042254">
    <property type="term" value="P:ribosome biogenesis"/>
    <property type="evidence" value="ECO:0007669"/>
    <property type="project" value="UniProtKB-UniRule"/>
</dbReference>
<evidence type="ECO:0000259" key="10">
    <source>
        <dbReference type="PROSITE" id="PS51710"/>
    </source>
</evidence>
<sequence length="435" mass="48434">MKKADFIDRVIIYVKGGKGGDGSASFRHEKYVPKGGPDGGDGGDGGFVFLRANPNLSTLLSVSEKKKYIAQNGENGMGGKKHGKNGEDIIIDVPVGTVVKDLETGELIADLDKPGMVVCVARGGRGGRGNVHFKSPTMRTPKIAERGSDGEERKLILELKLLADVALVGYPNVGKSSFISKVSNARPKIAEYPFTTLIPNLGVVTVNDTQFVIADIPGLIKGAHKGVGLGNIFLRHVERCSVIAHIIDISGIEGRDPVQDYFDIRNELEFFSKELAKKEEIVIANKIDLIDEKELNEKIKKLEHAIGKEIFPISTLTGEGIKKVMYTLYEKIKESKKLYENKEIINEKIKRPKPVWIRLPERFPIEIERDEDGEYIVTGTYVEQWAKRLNLNQRDGFKRFMELLNKNGLEEKLRKAGVKNGDTVWIAGRAFEYKE</sequence>
<keyword evidence="7 9" id="KW-0460">Magnesium</keyword>
<feature type="binding site" evidence="9">
    <location>
        <begin position="285"/>
        <end position="288"/>
    </location>
    <ligand>
        <name>GTP</name>
        <dbReference type="ChEBI" id="CHEBI:37565"/>
    </ligand>
</feature>
<dbReference type="InterPro" id="IPR014100">
    <property type="entry name" value="GTP-bd_Obg/CgtA"/>
</dbReference>
<feature type="binding site" evidence="9">
    <location>
        <begin position="215"/>
        <end position="218"/>
    </location>
    <ligand>
        <name>GTP</name>
        <dbReference type="ChEBI" id="CHEBI:37565"/>
    </ligand>
</feature>
<feature type="binding site" evidence="9">
    <location>
        <begin position="314"/>
        <end position="316"/>
    </location>
    <ligand>
        <name>GTP</name>
        <dbReference type="ChEBI" id="CHEBI:37565"/>
    </ligand>
</feature>
<name>A0A1M5TWR0_9BACT</name>
<dbReference type="InterPro" id="IPR006074">
    <property type="entry name" value="GTP1-OBG_CS"/>
</dbReference>
<dbReference type="GO" id="GO:0003924">
    <property type="term" value="F:GTPase activity"/>
    <property type="evidence" value="ECO:0007669"/>
    <property type="project" value="UniProtKB-UniRule"/>
</dbReference>
<keyword evidence="4 9" id="KW-0479">Metal-binding</keyword>
<dbReference type="EC" id="3.6.5.-" evidence="9"/>
<evidence type="ECO:0000256" key="9">
    <source>
        <dbReference type="HAMAP-Rule" id="MF_01454"/>
    </source>
</evidence>
<dbReference type="InterPro" id="IPR027417">
    <property type="entry name" value="P-loop_NTPase"/>
</dbReference>
<evidence type="ECO:0000313" key="14">
    <source>
        <dbReference type="Proteomes" id="UP000242592"/>
    </source>
</evidence>
<dbReference type="NCBIfam" id="TIGR03595">
    <property type="entry name" value="Obg_CgtA_exten"/>
    <property type="match status" value="1"/>
</dbReference>
<dbReference type="HAMAP" id="MF_01454">
    <property type="entry name" value="GTPase_Obg"/>
    <property type="match status" value="1"/>
</dbReference>
<dbReference type="Pfam" id="PF01926">
    <property type="entry name" value="MMR_HSR1"/>
    <property type="match status" value="1"/>
</dbReference>
<dbReference type="Gene3D" id="3.40.50.300">
    <property type="entry name" value="P-loop containing nucleotide triphosphate hydrolases"/>
    <property type="match status" value="1"/>
</dbReference>
<protein>
    <recommendedName>
        <fullName evidence="9">GTPase Obg</fullName>
        <ecNumber evidence="9">3.6.5.-</ecNumber>
    </recommendedName>
    <alternativeName>
        <fullName evidence="9">GTP-binding protein Obg</fullName>
    </alternativeName>
</protein>
<reference evidence="14" key="1">
    <citation type="submission" date="2016-11" db="EMBL/GenBank/DDBJ databases">
        <authorList>
            <person name="Varghese N."/>
            <person name="Submissions S."/>
        </authorList>
    </citation>
    <scope>NUCLEOTIDE SEQUENCE [LARGE SCALE GENOMIC DNA]</scope>
    <source>
        <strain evidence="14">DSM 15807</strain>
    </source>
</reference>
<feature type="binding site" evidence="9">
    <location>
        <position position="176"/>
    </location>
    <ligand>
        <name>Mg(2+)</name>
        <dbReference type="ChEBI" id="CHEBI:18420"/>
    </ligand>
</feature>
<keyword evidence="8 9" id="KW-0342">GTP-binding</keyword>
<dbReference type="InterPro" id="IPR031167">
    <property type="entry name" value="G_OBG"/>
</dbReference>
<dbReference type="PANTHER" id="PTHR11702:SF31">
    <property type="entry name" value="MITOCHONDRIAL RIBOSOME-ASSOCIATED GTPASE 2"/>
    <property type="match status" value="1"/>
</dbReference>
<dbReference type="PANTHER" id="PTHR11702">
    <property type="entry name" value="DEVELOPMENTALLY REGULATED GTP-BINDING PROTEIN-RELATED"/>
    <property type="match status" value="1"/>
</dbReference>
<dbReference type="Gene3D" id="2.70.210.12">
    <property type="entry name" value="GTP1/OBG domain"/>
    <property type="match status" value="1"/>
</dbReference>
<dbReference type="InterPro" id="IPR006073">
    <property type="entry name" value="GTP-bd"/>
</dbReference>
<feature type="domain" description="OCT" evidence="11">
    <location>
        <begin position="357"/>
        <end position="435"/>
    </location>
</feature>
<accession>A0A1M5TWR0</accession>
<dbReference type="InterPro" id="IPR036346">
    <property type="entry name" value="GTP-bd_prot_GTP1/OBG_C_sf"/>
</dbReference>
<evidence type="ECO:0000256" key="1">
    <source>
        <dbReference type="ARBA" id="ARBA00001946"/>
    </source>
</evidence>
<dbReference type="Proteomes" id="UP000242592">
    <property type="component" value="Unassembled WGS sequence"/>
</dbReference>
<dbReference type="Pfam" id="PF09269">
    <property type="entry name" value="DUF1967"/>
    <property type="match status" value="1"/>
</dbReference>
<dbReference type="GO" id="GO:0005525">
    <property type="term" value="F:GTP binding"/>
    <property type="evidence" value="ECO:0007669"/>
    <property type="project" value="UniProtKB-UniRule"/>
</dbReference>
<keyword evidence="6 9" id="KW-0378">Hydrolase</keyword>
<feature type="binding site" evidence="9">
    <location>
        <begin position="169"/>
        <end position="176"/>
    </location>
    <ligand>
        <name>GTP</name>
        <dbReference type="ChEBI" id="CHEBI:37565"/>
    </ligand>
</feature>
<dbReference type="CDD" id="cd01898">
    <property type="entry name" value="Obg"/>
    <property type="match status" value="1"/>
</dbReference>
<evidence type="ECO:0000256" key="8">
    <source>
        <dbReference type="ARBA" id="ARBA00023134"/>
    </source>
</evidence>
<evidence type="ECO:0000256" key="2">
    <source>
        <dbReference type="ARBA" id="ARBA00007699"/>
    </source>
</evidence>
<comment type="similarity">
    <text evidence="2 9">Belongs to the TRAFAC class OBG-HflX-like GTPase superfamily. OBG GTPase family.</text>
</comment>
<proteinExistence type="inferred from homology"/>
<dbReference type="PRINTS" id="PR00326">
    <property type="entry name" value="GTP1OBG"/>
</dbReference>
<dbReference type="NCBIfam" id="NF008956">
    <property type="entry name" value="PRK12299.1"/>
    <property type="match status" value="1"/>
</dbReference>
<dbReference type="PROSITE" id="PS51710">
    <property type="entry name" value="G_OBG"/>
    <property type="match status" value="1"/>
</dbReference>
<dbReference type="InterPro" id="IPR036726">
    <property type="entry name" value="GTP1_OBG_dom_sf"/>
</dbReference>
<organism evidence="13 14">
    <name type="scientific">Thermosipho atlanticus DSM 15807</name>
    <dbReference type="NCBI Taxonomy" id="1123380"/>
    <lineage>
        <taxon>Bacteria</taxon>
        <taxon>Thermotogati</taxon>
        <taxon>Thermotogota</taxon>
        <taxon>Thermotogae</taxon>
        <taxon>Thermotogales</taxon>
        <taxon>Fervidobacteriaceae</taxon>
        <taxon>Thermosipho</taxon>
    </lineage>
</organism>
<evidence type="ECO:0000256" key="7">
    <source>
        <dbReference type="ARBA" id="ARBA00022842"/>
    </source>
</evidence>
<evidence type="ECO:0000256" key="5">
    <source>
        <dbReference type="ARBA" id="ARBA00022741"/>
    </source>
</evidence>
<dbReference type="NCBIfam" id="NF008955">
    <property type="entry name" value="PRK12297.1"/>
    <property type="match status" value="1"/>
</dbReference>
<keyword evidence="14" id="KW-1185">Reference proteome</keyword>
<evidence type="ECO:0000259" key="12">
    <source>
        <dbReference type="PROSITE" id="PS51883"/>
    </source>
</evidence>
<comment type="subcellular location">
    <subcellularLocation>
        <location evidence="9">Cytoplasm</location>
    </subcellularLocation>
</comment>
<dbReference type="GO" id="GO:0000287">
    <property type="term" value="F:magnesium ion binding"/>
    <property type="evidence" value="ECO:0007669"/>
    <property type="project" value="InterPro"/>
</dbReference>
<dbReference type="SUPFAM" id="SSF82051">
    <property type="entry name" value="Obg GTP-binding protein N-terminal domain"/>
    <property type="match status" value="1"/>
</dbReference>
<dbReference type="RefSeq" id="WP_073073761.1">
    <property type="nucleotide sequence ID" value="NZ_FQXN01000006.1"/>
</dbReference>
<gene>
    <name evidence="9" type="primary">obg</name>
    <name evidence="13" type="ORF">SAMN02745199_1521</name>
</gene>
<comment type="subunit">
    <text evidence="9">Monomer.</text>
</comment>
<dbReference type="PROSITE" id="PS00905">
    <property type="entry name" value="GTP1_OBG"/>
    <property type="match status" value="1"/>
</dbReference>
<evidence type="ECO:0000256" key="4">
    <source>
        <dbReference type="ARBA" id="ARBA00022723"/>
    </source>
</evidence>
<dbReference type="SUPFAM" id="SSF102741">
    <property type="entry name" value="Obg GTP-binding protein C-terminal domain"/>
    <property type="match status" value="1"/>
</dbReference>
<dbReference type="GO" id="GO:0005737">
    <property type="term" value="C:cytoplasm"/>
    <property type="evidence" value="ECO:0007669"/>
    <property type="project" value="UniProtKB-SubCell"/>
</dbReference>
<keyword evidence="3 9" id="KW-0963">Cytoplasm</keyword>
<dbReference type="STRING" id="1123380.SAMN02745199_1521"/>
<dbReference type="PROSITE" id="PS51883">
    <property type="entry name" value="OBG"/>
    <property type="match status" value="1"/>
</dbReference>
<dbReference type="AlphaFoldDB" id="A0A1M5TWR0"/>
<evidence type="ECO:0000256" key="3">
    <source>
        <dbReference type="ARBA" id="ARBA00022490"/>
    </source>
</evidence>
<dbReference type="OrthoDB" id="9807318at2"/>
<feature type="domain" description="Obg" evidence="12">
    <location>
        <begin position="4"/>
        <end position="162"/>
    </location>
</feature>
<comment type="cofactor">
    <cofactor evidence="1 9">
        <name>Mg(2+)</name>
        <dbReference type="ChEBI" id="CHEBI:18420"/>
    </cofactor>
</comment>
<dbReference type="NCBIfam" id="TIGR02729">
    <property type="entry name" value="Obg_CgtA"/>
    <property type="match status" value="1"/>
</dbReference>
<comment type="function">
    <text evidence="9">An essential GTPase which binds GTP, GDP and possibly (p)ppGpp with moderate affinity, with high nucleotide exchange rates and a fairly low GTP hydrolysis rate. Plays a role in control of the cell cycle, stress response, ribosome biogenesis and in those bacteria that undergo differentiation, in morphogenesis control.</text>
</comment>
<dbReference type="SUPFAM" id="SSF52540">
    <property type="entry name" value="P-loop containing nucleoside triphosphate hydrolases"/>
    <property type="match status" value="1"/>
</dbReference>
<feature type="binding site" evidence="9">
    <location>
        <begin position="194"/>
        <end position="198"/>
    </location>
    <ligand>
        <name>GTP</name>
        <dbReference type="ChEBI" id="CHEBI:37565"/>
    </ligand>
</feature>
<dbReference type="InterPro" id="IPR045086">
    <property type="entry name" value="OBG_GTPase"/>
</dbReference>
<dbReference type="Pfam" id="PF01018">
    <property type="entry name" value="GTP1_OBG"/>
    <property type="match status" value="1"/>
</dbReference>